<gene>
    <name evidence="1" type="ORF">R1sor_011939</name>
</gene>
<evidence type="ECO:0000313" key="1">
    <source>
        <dbReference type="EMBL" id="KAL3697863.1"/>
    </source>
</evidence>
<accession>A0ABD3I2E8</accession>
<evidence type="ECO:0000313" key="2">
    <source>
        <dbReference type="Proteomes" id="UP001633002"/>
    </source>
</evidence>
<keyword evidence="2" id="KW-1185">Reference proteome</keyword>
<comment type="caution">
    <text evidence="1">The sequence shown here is derived from an EMBL/GenBank/DDBJ whole genome shotgun (WGS) entry which is preliminary data.</text>
</comment>
<dbReference type="AlphaFoldDB" id="A0ABD3I2E8"/>
<dbReference type="EMBL" id="JBJQOH010000002">
    <property type="protein sequence ID" value="KAL3697863.1"/>
    <property type="molecule type" value="Genomic_DNA"/>
</dbReference>
<sequence length="292" mass="33966">MRCLSWRLLERTFLWGSNKEGQPKVPLIAWTKIQAGKKEGGLAISSFEVLGNAMRMQQVVDRLLLNASKRITNVPVTTARLKTWSRAKKALRIDWWSELPDHWTMGMYLALAEQQHWIQEEDAKIFRRAFSHLFVSYAKARTKWIEYADKCRGSEWELDIDGDLVELIDSPMKGNKPHKLVLCTKILWQIWLERNSKTYTQEEKHIPVFVAANLATETLTAQSRFTKPESTAMATLKSAIDEIRRCFPPPDEDATTIIIWRTLKGRTDTISRGQWRQHRLTSKLKTLRSEKE</sequence>
<reference evidence="1 2" key="1">
    <citation type="submission" date="2024-09" db="EMBL/GenBank/DDBJ databases">
        <title>Chromosome-scale assembly of Riccia sorocarpa.</title>
        <authorList>
            <person name="Paukszto L."/>
        </authorList>
    </citation>
    <scope>NUCLEOTIDE SEQUENCE [LARGE SCALE GENOMIC DNA]</scope>
    <source>
        <strain evidence="1">LP-2024</strain>
        <tissue evidence="1">Aerial parts of the thallus</tissue>
    </source>
</reference>
<proteinExistence type="predicted"/>
<name>A0ABD3I2E8_9MARC</name>
<dbReference type="Proteomes" id="UP001633002">
    <property type="component" value="Unassembled WGS sequence"/>
</dbReference>
<organism evidence="1 2">
    <name type="scientific">Riccia sorocarpa</name>
    <dbReference type="NCBI Taxonomy" id="122646"/>
    <lineage>
        <taxon>Eukaryota</taxon>
        <taxon>Viridiplantae</taxon>
        <taxon>Streptophyta</taxon>
        <taxon>Embryophyta</taxon>
        <taxon>Marchantiophyta</taxon>
        <taxon>Marchantiopsida</taxon>
        <taxon>Marchantiidae</taxon>
        <taxon>Marchantiales</taxon>
        <taxon>Ricciaceae</taxon>
        <taxon>Riccia</taxon>
    </lineage>
</organism>
<protein>
    <submittedName>
        <fullName evidence="1">Uncharacterized protein</fullName>
    </submittedName>
</protein>